<keyword evidence="8" id="KW-1185">Reference proteome</keyword>
<dbReference type="PANTHER" id="PTHR19957">
    <property type="entry name" value="SYNTAXIN"/>
    <property type="match status" value="1"/>
</dbReference>
<reference evidence="7" key="1">
    <citation type="submission" date="2021-06" db="EMBL/GenBank/DDBJ databases">
        <authorList>
            <person name="Kallberg Y."/>
            <person name="Tangrot J."/>
            <person name="Rosling A."/>
        </authorList>
    </citation>
    <scope>NUCLEOTIDE SEQUENCE</scope>
    <source>
        <strain evidence="7">AZ414A</strain>
    </source>
</reference>
<dbReference type="GO" id="GO:0006906">
    <property type="term" value="P:vesicle fusion"/>
    <property type="evidence" value="ECO:0007669"/>
    <property type="project" value="TreeGrafter"/>
</dbReference>
<dbReference type="GO" id="GO:0031201">
    <property type="term" value="C:SNARE complex"/>
    <property type="evidence" value="ECO:0007669"/>
    <property type="project" value="TreeGrafter"/>
</dbReference>
<evidence type="ECO:0000256" key="5">
    <source>
        <dbReference type="ARBA" id="ARBA00023136"/>
    </source>
</evidence>
<organism evidence="7 8">
    <name type="scientific">Diversispora eburnea</name>
    <dbReference type="NCBI Taxonomy" id="1213867"/>
    <lineage>
        <taxon>Eukaryota</taxon>
        <taxon>Fungi</taxon>
        <taxon>Fungi incertae sedis</taxon>
        <taxon>Mucoromycota</taxon>
        <taxon>Glomeromycotina</taxon>
        <taxon>Glomeromycetes</taxon>
        <taxon>Diversisporales</taxon>
        <taxon>Diversisporaceae</taxon>
        <taxon>Diversispora</taxon>
    </lineage>
</organism>
<dbReference type="AlphaFoldDB" id="A0A9N8ZNY2"/>
<dbReference type="SUPFAM" id="SSF47661">
    <property type="entry name" value="t-snare proteins"/>
    <property type="match status" value="1"/>
</dbReference>
<keyword evidence="4" id="KW-1133">Transmembrane helix</keyword>
<evidence type="ECO:0000259" key="6">
    <source>
        <dbReference type="PROSITE" id="PS50192"/>
    </source>
</evidence>
<comment type="similarity">
    <text evidence="2">Belongs to the syntaxin family.</text>
</comment>
<dbReference type="Proteomes" id="UP000789706">
    <property type="component" value="Unassembled WGS sequence"/>
</dbReference>
<proteinExistence type="inferred from homology"/>
<evidence type="ECO:0000256" key="1">
    <source>
        <dbReference type="ARBA" id="ARBA00004211"/>
    </source>
</evidence>
<keyword evidence="3" id="KW-0812">Transmembrane</keyword>
<evidence type="ECO:0000256" key="2">
    <source>
        <dbReference type="ARBA" id="ARBA00009063"/>
    </source>
</evidence>
<dbReference type="PANTHER" id="PTHR19957:SF307">
    <property type="entry name" value="PROTEIN SSO1-RELATED"/>
    <property type="match status" value="1"/>
</dbReference>
<evidence type="ECO:0000256" key="3">
    <source>
        <dbReference type="ARBA" id="ARBA00022692"/>
    </source>
</evidence>
<evidence type="ECO:0000256" key="4">
    <source>
        <dbReference type="ARBA" id="ARBA00022989"/>
    </source>
</evidence>
<dbReference type="GO" id="GO:0000149">
    <property type="term" value="F:SNARE binding"/>
    <property type="evidence" value="ECO:0007669"/>
    <property type="project" value="TreeGrafter"/>
</dbReference>
<dbReference type="Gene3D" id="1.20.58.70">
    <property type="match status" value="1"/>
</dbReference>
<dbReference type="OrthoDB" id="10255013at2759"/>
<comment type="subcellular location">
    <subcellularLocation>
        <location evidence="1">Membrane</location>
        <topology evidence="1">Single-pass type IV membrane protein</topology>
    </subcellularLocation>
</comment>
<protein>
    <submittedName>
        <fullName evidence="7">2272_t:CDS:1</fullName>
    </submittedName>
</protein>
<dbReference type="InterPro" id="IPR006011">
    <property type="entry name" value="Syntaxin_N"/>
</dbReference>
<dbReference type="Pfam" id="PF00804">
    <property type="entry name" value="Syntaxin"/>
    <property type="match status" value="1"/>
</dbReference>
<dbReference type="GO" id="GO:0012505">
    <property type="term" value="C:endomembrane system"/>
    <property type="evidence" value="ECO:0007669"/>
    <property type="project" value="TreeGrafter"/>
</dbReference>
<gene>
    <name evidence="7" type="ORF">DEBURN_LOCUS4739</name>
</gene>
<accession>A0A9N8ZNY2</accession>
<dbReference type="GO" id="GO:0005886">
    <property type="term" value="C:plasma membrane"/>
    <property type="evidence" value="ECO:0007669"/>
    <property type="project" value="TreeGrafter"/>
</dbReference>
<dbReference type="InterPro" id="IPR045242">
    <property type="entry name" value="Syntaxin"/>
</dbReference>
<dbReference type="PROSITE" id="PS50192">
    <property type="entry name" value="T_SNARE"/>
    <property type="match status" value="1"/>
</dbReference>
<keyword evidence="5" id="KW-0472">Membrane</keyword>
<dbReference type="InterPro" id="IPR000727">
    <property type="entry name" value="T_SNARE_dom"/>
</dbReference>
<dbReference type="GO" id="GO:0006887">
    <property type="term" value="P:exocytosis"/>
    <property type="evidence" value="ECO:0007669"/>
    <property type="project" value="TreeGrafter"/>
</dbReference>
<dbReference type="GO" id="GO:0005484">
    <property type="term" value="F:SNAP receptor activity"/>
    <property type="evidence" value="ECO:0007669"/>
    <property type="project" value="TreeGrafter"/>
</dbReference>
<comment type="caution">
    <text evidence="7">The sequence shown here is derived from an EMBL/GenBank/DDBJ whole genome shotgun (WGS) entry which is preliminary data.</text>
</comment>
<dbReference type="GO" id="GO:0006886">
    <property type="term" value="P:intracellular protein transport"/>
    <property type="evidence" value="ECO:0007669"/>
    <property type="project" value="TreeGrafter"/>
</dbReference>
<evidence type="ECO:0000313" key="7">
    <source>
        <dbReference type="EMBL" id="CAG8502276.1"/>
    </source>
</evidence>
<dbReference type="GO" id="GO:0048278">
    <property type="term" value="P:vesicle docking"/>
    <property type="evidence" value="ECO:0007669"/>
    <property type="project" value="TreeGrafter"/>
</dbReference>
<name>A0A9N8ZNY2_9GLOM</name>
<dbReference type="EMBL" id="CAJVPK010000380">
    <property type="protein sequence ID" value="CAG8502276.1"/>
    <property type="molecule type" value="Genomic_DNA"/>
</dbReference>
<evidence type="ECO:0000313" key="8">
    <source>
        <dbReference type="Proteomes" id="UP000789706"/>
    </source>
</evidence>
<feature type="domain" description="T-SNARE coiled-coil homology" evidence="6">
    <location>
        <begin position="93"/>
        <end position="128"/>
    </location>
</feature>
<sequence>MEQNNKSPYQDQTQIRLSQHANLAKFFMDTMAEYRNLQMENVKKYRERIISQYQIVKSDATEEEINELLGEKSGEFLILRLFSTTSDQKRLIVSEIQDRHRDVHRIEKSINELNKMFSEVQALVIEQAINIPLAKGANIIDEELGKNEIKPDYLSKKSNESFSRLKTPYNNYT</sequence>
<dbReference type="InterPro" id="IPR010989">
    <property type="entry name" value="SNARE"/>
</dbReference>